<evidence type="ECO:0000256" key="1">
    <source>
        <dbReference type="SAM" id="MobiDB-lite"/>
    </source>
</evidence>
<dbReference type="EMBL" id="PELP01000193">
    <property type="protein sequence ID" value="RTH04100.1"/>
    <property type="molecule type" value="Genomic_DNA"/>
</dbReference>
<organism evidence="2 3">
    <name type="scientific">Thermus scotoductus</name>
    <dbReference type="NCBI Taxonomy" id="37636"/>
    <lineage>
        <taxon>Bacteria</taxon>
        <taxon>Thermotogati</taxon>
        <taxon>Deinococcota</taxon>
        <taxon>Deinococci</taxon>
        <taxon>Thermales</taxon>
        <taxon>Thermaceae</taxon>
        <taxon>Thermus</taxon>
    </lineage>
</organism>
<name>A0A430R9M5_THESC</name>
<comment type="caution">
    <text evidence="2">The sequence shown here is derived from an EMBL/GenBank/DDBJ whole genome shotgun (WGS) entry which is preliminary data.</text>
</comment>
<proteinExistence type="predicted"/>
<evidence type="ECO:0000313" key="3">
    <source>
        <dbReference type="Proteomes" id="UP000286734"/>
    </source>
</evidence>
<protein>
    <submittedName>
        <fullName evidence="2">Uncharacterized protein</fullName>
    </submittedName>
</protein>
<feature type="region of interest" description="Disordered" evidence="1">
    <location>
        <begin position="28"/>
        <end position="120"/>
    </location>
</feature>
<reference evidence="2 3" key="1">
    <citation type="journal article" date="2019" name="Extremophiles">
        <title>Biogeography of thermophiles and predominance of Thermus scotoductus in domestic water heaters.</title>
        <authorList>
            <person name="Wilpiszeski R.L."/>
            <person name="Zhang Z."/>
            <person name="House C.H."/>
        </authorList>
    </citation>
    <scope>NUCLEOTIDE SEQUENCE [LARGE SCALE GENOMIC DNA]</scope>
    <source>
        <strain evidence="2 3">34_S34</strain>
    </source>
</reference>
<gene>
    <name evidence="2" type="ORF">CSW47_07315</name>
</gene>
<sequence length="165" mass="17420">MRVVSVREAGDRLFPALGSGALLRLEGQGPLGESPEDLPFLPRRKASSRPSWRVEVPGRLGPRTPAAPPWAEGRGGDGGGLGGGGLGPEPEEAEGVLNTPWPESALGGSGPTGRRSPQGRAGNPALYFGFLRFQVPKNFTGTFYRGPMQAWACMGWYPSPSRPTP</sequence>
<accession>A0A430R9M5</accession>
<evidence type="ECO:0000313" key="2">
    <source>
        <dbReference type="EMBL" id="RTH04100.1"/>
    </source>
</evidence>
<dbReference type="Proteomes" id="UP000286734">
    <property type="component" value="Unassembled WGS sequence"/>
</dbReference>
<dbReference type="AlphaFoldDB" id="A0A430R9M5"/>
<feature type="compositionally biased region" description="Gly residues" evidence="1">
    <location>
        <begin position="76"/>
        <end position="87"/>
    </location>
</feature>